<gene>
    <name evidence="1" type="ORF">DFQ05_0668</name>
</gene>
<dbReference type="RefSeq" id="WP_132703536.1">
    <property type="nucleotide sequence ID" value="NZ_SMGI01000001.1"/>
</dbReference>
<accession>A0A4R1KY56</accession>
<dbReference type="OrthoDB" id="9803916at2"/>
<comment type="caution">
    <text evidence="1">The sequence shown here is derived from an EMBL/GenBank/DDBJ whole genome shotgun (WGS) entry which is preliminary data.</text>
</comment>
<proteinExistence type="predicted"/>
<dbReference type="PANTHER" id="PTHR11203:SF49">
    <property type="entry name" value="BLL1145 PROTEIN"/>
    <property type="match status" value="1"/>
</dbReference>
<evidence type="ECO:0000313" key="2">
    <source>
        <dbReference type="Proteomes" id="UP000295714"/>
    </source>
</evidence>
<dbReference type="Proteomes" id="UP000295714">
    <property type="component" value="Unassembled WGS sequence"/>
</dbReference>
<dbReference type="PANTHER" id="PTHR11203">
    <property type="entry name" value="CLEAVAGE AND POLYADENYLATION SPECIFICITY FACTOR FAMILY MEMBER"/>
    <property type="match status" value="1"/>
</dbReference>
<dbReference type="InterPro" id="IPR026360">
    <property type="entry name" value="Xnuc_lig_assoc"/>
</dbReference>
<dbReference type="InterPro" id="IPR050698">
    <property type="entry name" value="MBL"/>
</dbReference>
<dbReference type="InterPro" id="IPR036866">
    <property type="entry name" value="RibonucZ/Hydroxyglut_hydro"/>
</dbReference>
<dbReference type="AlphaFoldDB" id="A0A4R1KY56"/>
<dbReference type="Gene3D" id="3.60.15.10">
    <property type="entry name" value="Ribonuclease Z/Hydroxyacylglutathione hydrolase-like"/>
    <property type="match status" value="1"/>
</dbReference>
<organism evidence="1 2">
    <name type="scientific">Winogradskyella wandonensis</name>
    <dbReference type="NCBI Taxonomy" id="1442586"/>
    <lineage>
        <taxon>Bacteria</taxon>
        <taxon>Pseudomonadati</taxon>
        <taxon>Bacteroidota</taxon>
        <taxon>Flavobacteriia</taxon>
        <taxon>Flavobacteriales</taxon>
        <taxon>Flavobacteriaceae</taxon>
        <taxon>Winogradskyella</taxon>
    </lineage>
</organism>
<dbReference type="NCBIfam" id="TIGR04122">
    <property type="entry name" value="Xnuc_lig_assoc"/>
    <property type="match status" value="1"/>
</dbReference>
<reference evidence="1 2" key="1">
    <citation type="journal article" date="2015" name="Stand. Genomic Sci.">
        <title>Genomic Encyclopedia of Bacterial and Archaeal Type Strains, Phase III: the genomes of soil and plant-associated and newly described type strains.</title>
        <authorList>
            <person name="Whitman W.B."/>
            <person name="Woyke T."/>
            <person name="Klenk H.P."/>
            <person name="Zhou Y."/>
            <person name="Lilburn T.G."/>
            <person name="Beck B.J."/>
            <person name="De Vos P."/>
            <person name="Vandamme P."/>
            <person name="Eisen J.A."/>
            <person name="Garrity G."/>
            <person name="Hugenholtz P."/>
            <person name="Kyrpides N.C."/>
        </authorList>
    </citation>
    <scope>NUCLEOTIDE SEQUENCE [LARGE SCALE GENOMIC DNA]</scope>
    <source>
        <strain evidence="1 2">CECT 8445</strain>
    </source>
</reference>
<sequence>MLKDNQLIKFTKKGIYCPKGKFYLDPWYPVDYAIISHGHADHARWGMKHYLCTDDSKAILKHRLGEAINIQSIPYRQSISINGVNVSFYPAGHVIGSAQIRLEYKGYVVVFTGDYKTQPDFITTPFDSVKCHTFITESTFGLPIYHWKSEKNLQSELHDWVRTNQSNNRTSVFFGYSLGKAQRLLSLLDGADDIFVHRSIYNLNDAITGSGIDLPKSKLWSADLDKNSLQNKIIIAPPSLLGSKMLKRLPNPATAICSGWMQIRGNRRWQSVDAGFAVSDHADWNGLISAVKASEAERVYVTHGSQAVFSKYLNEIGIEAYELKTEYGDEALAKAEKETEIIERE</sequence>
<keyword evidence="2" id="KW-1185">Reference proteome</keyword>
<name>A0A4R1KY56_9FLAO</name>
<dbReference type="GO" id="GO:0004521">
    <property type="term" value="F:RNA endonuclease activity"/>
    <property type="evidence" value="ECO:0007669"/>
    <property type="project" value="TreeGrafter"/>
</dbReference>
<dbReference type="SUPFAM" id="SSF56281">
    <property type="entry name" value="Metallo-hydrolase/oxidoreductase"/>
    <property type="match status" value="1"/>
</dbReference>
<dbReference type="EMBL" id="SMGI01000001">
    <property type="protein sequence ID" value="TCK69149.1"/>
    <property type="molecule type" value="Genomic_DNA"/>
</dbReference>
<protein>
    <submittedName>
        <fullName evidence="1">Putative mRNA 3-end processing factor</fullName>
    </submittedName>
</protein>
<evidence type="ECO:0000313" key="1">
    <source>
        <dbReference type="EMBL" id="TCK69149.1"/>
    </source>
</evidence>